<reference evidence="3" key="1">
    <citation type="submission" date="2023-06" db="EMBL/GenBank/DDBJ databases">
        <title>Reference genome for the Northern bat (Eptesicus nilssonii), a most northern bat species.</title>
        <authorList>
            <person name="Laine V.N."/>
            <person name="Pulliainen A.T."/>
            <person name="Lilley T.M."/>
        </authorList>
    </citation>
    <scope>NUCLEOTIDE SEQUENCE</scope>
    <source>
        <strain evidence="3">BLF_Eptnil</strain>
        <tissue evidence="3">Kidney</tissue>
    </source>
</reference>
<accession>A0AA40LPE0</accession>
<name>A0AA40LPE0_CNENI</name>
<dbReference type="Gene3D" id="1.10.375.10">
    <property type="entry name" value="Human Immunodeficiency Virus Type 1 Capsid Protein"/>
    <property type="match status" value="1"/>
</dbReference>
<feature type="region of interest" description="Disordered" evidence="1">
    <location>
        <begin position="342"/>
        <end position="371"/>
    </location>
</feature>
<keyword evidence="4" id="KW-1185">Reference proteome</keyword>
<dbReference type="Proteomes" id="UP001177744">
    <property type="component" value="Unassembled WGS sequence"/>
</dbReference>
<evidence type="ECO:0000256" key="1">
    <source>
        <dbReference type="SAM" id="MobiDB-lite"/>
    </source>
</evidence>
<feature type="domain" description="Core shell protein Gag P30" evidence="2">
    <location>
        <begin position="85"/>
        <end position="288"/>
    </location>
</feature>
<evidence type="ECO:0000259" key="2">
    <source>
        <dbReference type="Pfam" id="PF02093"/>
    </source>
</evidence>
<dbReference type="InterPro" id="IPR010999">
    <property type="entry name" value="Retrovr_matrix"/>
</dbReference>
<dbReference type="SUPFAM" id="SSF47836">
    <property type="entry name" value="Retroviral matrix proteins"/>
    <property type="match status" value="1"/>
</dbReference>
<organism evidence="3 4">
    <name type="scientific">Cnephaeus nilssonii</name>
    <name type="common">Northern bat</name>
    <name type="synonym">Eptesicus nilssonii</name>
    <dbReference type="NCBI Taxonomy" id="3371016"/>
    <lineage>
        <taxon>Eukaryota</taxon>
        <taxon>Metazoa</taxon>
        <taxon>Chordata</taxon>
        <taxon>Craniata</taxon>
        <taxon>Vertebrata</taxon>
        <taxon>Euteleostomi</taxon>
        <taxon>Mammalia</taxon>
        <taxon>Eutheria</taxon>
        <taxon>Laurasiatheria</taxon>
        <taxon>Chiroptera</taxon>
        <taxon>Yangochiroptera</taxon>
        <taxon>Vespertilionidae</taxon>
        <taxon>Cnephaeus</taxon>
    </lineage>
</organism>
<dbReference type="InterPro" id="IPR008919">
    <property type="entry name" value="Retrov_capsid_N"/>
</dbReference>
<dbReference type="InterPro" id="IPR050462">
    <property type="entry name" value="Retroviral_Gag-Pol_poly"/>
</dbReference>
<comment type="caution">
    <text evidence="3">The sequence shown here is derived from an EMBL/GenBank/DDBJ whole genome shotgun (WGS) entry which is preliminary data.</text>
</comment>
<dbReference type="EMBL" id="JAULJE010000009">
    <property type="protein sequence ID" value="KAK1338909.1"/>
    <property type="molecule type" value="Genomic_DNA"/>
</dbReference>
<dbReference type="AlphaFoldDB" id="A0AA40LPE0"/>
<dbReference type="PANTHER" id="PTHR33166">
    <property type="entry name" value="GAG_P30 DOMAIN-CONTAINING PROTEIN"/>
    <property type="match status" value="1"/>
</dbReference>
<dbReference type="GO" id="GO:0019068">
    <property type="term" value="P:virion assembly"/>
    <property type="evidence" value="ECO:0007669"/>
    <property type="project" value="InterPro"/>
</dbReference>
<gene>
    <name evidence="3" type="ORF">QTO34_019576</name>
</gene>
<sequence length="429" mass="47320">MGNQKSKIDSQAPLGCLLTNLAKLGLSQDLRPKRLIYFCTVAWPQYELDNVSRHTRSRAPPLLCPLREVAGAEGVVRVHVPFSLSDLSQIEKRLGSFSANPTAFVKEFRYLSQAYDLTWHDIHVILSSTLTSDERERVLGAATDHADQIHLTDASMPVGAQAVPRQEPGWEYQLDTPEGREGRRRRDQMLQCLIAGLQAVSHKVVNFDKLREVTQGPDENPAVFLNRLTEALTLYTRLDPGSPAGATVLATHFISQSAPDIRKKLKKAEDGPQTPVRDLVNMAFKVFNAREEQAESDREARLRQKVNLQTQALVAALRPTTATHGPRGLCVVGVQREEERHLENASSVETKATGLGNAPNPGLQPSPARHAVKAATGKVTAPGTVTGPLRLNVEGPSFQVMTHRWPCWDWLKTEDAQTRRPLSPSSSLG</sequence>
<dbReference type="InterPro" id="IPR003036">
    <property type="entry name" value="Gag_P30"/>
</dbReference>
<evidence type="ECO:0000313" key="3">
    <source>
        <dbReference type="EMBL" id="KAK1338909.1"/>
    </source>
</evidence>
<proteinExistence type="predicted"/>
<dbReference type="SUPFAM" id="SSF47943">
    <property type="entry name" value="Retrovirus capsid protein, N-terminal core domain"/>
    <property type="match status" value="1"/>
</dbReference>
<evidence type="ECO:0000313" key="4">
    <source>
        <dbReference type="Proteomes" id="UP001177744"/>
    </source>
</evidence>
<dbReference type="Pfam" id="PF02093">
    <property type="entry name" value="Gag_p30"/>
    <property type="match status" value="1"/>
</dbReference>
<protein>
    <recommendedName>
        <fullName evidence="2">Core shell protein Gag P30 domain-containing protein</fullName>
    </recommendedName>
</protein>